<dbReference type="FunFam" id="4.10.800.20:FF:000001">
    <property type="entry name" value="AMP deaminase"/>
    <property type="match status" value="1"/>
</dbReference>
<dbReference type="EC" id="3.5.4.6" evidence="9"/>
<sequence length="834" mass="95783">MVVACLDTSCKQGVNYKSYLRCSCACVLRAIDQSLTLNRMCGQYSVCGDGEMGPDVSTLDFNNSCILFCRRHVRAGSGVETLAAGQPAADQQSSFNTTSALANYTTEAGRVAKDLEDRRSHYEPSIGPAPDDAEHNFELEEHDYVPHFQRVSISGEDTSGVPLEDLQQASSLLVRALHIRERYMAVSHQTFPSITSRFLRSVDSGCVHLLDVITHEDRKTIEVPLTAKSRKHADSITLEALHDELRLKESCSEIELETVFFNSRYKDHPVHAPASKGNPWECDFLEDKGYFFSPVNGVFHVYKDQESLGRNEAFNYQYPNLASFVTDMNTLCVMMADGPLKSFCYRRLTYLSSKYQLHVLLNELRELASQKAVPHRDFYNIRKVDTHIHAASCMNQKHLLRFIKKTLKNHADEVVTCSKGGETMTLREVFESMHLTSYDLTVDMLDVHADRNTFHRFDKFNAKYNPIGESRLREVFLKTDNYLNGKYFGRIIKEVSYDLEESKYQNSELRLSIYGKNQDEWDKLALWAIAGDVYSDNVRWLIQIPRLFDIFKSNKLMDNFQEFLNNLFLPLFEVTNNPKSHPELHMFLQYVIGFDSVDDESKPENPLFDKDVHVPHQWSDEENPPYAYYLYYMYANLTVLNHFRRERGLNTFVLRPHCGEAGPVQHLVCGFMMAENISHGLLLRKVPVLQYLYYLAQIGIAMSPLSNNSLFLNYHRNPLPEYLARGLCVSLSTDDPLQFHFTKEPLMEEYSIAAQVWKLSSCDMCELARNSVLMSGFPHKMKQYWLGPNYTKEGVAGNDISRTNVPDIRVSYRYEAIVDELSNIFKVVDKEITV</sequence>
<keyword evidence="5 9" id="KW-0378">Hydrolase</keyword>
<dbReference type="AlphaFoldDB" id="A0A7R8VDK6"/>
<dbReference type="GO" id="GO:0005829">
    <property type="term" value="C:cytosol"/>
    <property type="evidence" value="ECO:0007669"/>
    <property type="project" value="TreeGrafter"/>
</dbReference>
<reference evidence="10" key="1">
    <citation type="submission" date="2020-11" db="EMBL/GenBank/DDBJ databases">
        <authorList>
            <person name="Tran Van P."/>
        </authorList>
    </citation>
    <scope>NUCLEOTIDE SEQUENCE</scope>
</reference>
<dbReference type="NCBIfam" id="TIGR01429">
    <property type="entry name" value="AMP_deaminase"/>
    <property type="match status" value="1"/>
</dbReference>
<evidence type="ECO:0000256" key="4">
    <source>
        <dbReference type="ARBA" id="ARBA00022723"/>
    </source>
</evidence>
<evidence type="ECO:0000256" key="2">
    <source>
        <dbReference type="ARBA" id="ARBA00004955"/>
    </source>
</evidence>
<dbReference type="Gene3D" id="4.10.800.20">
    <property type="match status" value="1"/>
</dbReference>
<evidence type="ECO:0000256" key="9">
    <source>
        <dbReference type="PIRNR" id="PIRNR001251"/>
    </source>
</evidence>
<protein>
    <recommendedName>
        <fullName evidence="9">AMP deaminase</fullName>
        <ecNumber evidence="9">3.5.4.6</ecNumber>
    </recommendedName>
</protein>
<name>A0A7R8VDK6_TIMDO</name>
<dbReference type="PIRSF" id="PIRSF001251">
    <property type="entry name" value="AMP_deaminase_met"/>
    <property type="match status" value="1"/>
</dbReference>
<keyword evidence="6" id="KW-0862">Zinc</keyword>
<dbReference type="GO" id="GO:0046033">
    <property type="term" value="P:AMP metabolic process"/>
    <property type="evidence" value="ECO:0007669"/>
    <property type="project" value="TreeGrafter"/>
</dbReference>
<proteinExistence type="inferred from homology"/>
<accession>A0A7R8VDK6</accession>
<evidence type="ECO:0000256" key="7">
    <source>
        <dbReference type="ARBA" id="ARBA00023080"/>
    </source>
</evidence>
<dbReference type="PANTHER" id="PTHR11359:SF0">
    <property type="entry name" value="AMP DEAMINASE"/>
    <property type="match status" value="1"/>
</dbReference>
<dbReference type="Gene3D" id="3.20.20.140">
    <property type="entry name" value="Metal-dependent hydrolases"/>
    <property type="match status" value="1"/>
</dbReference>
<dbReference type="GO" id="GO:0032264">
    <property type="term" value="P:IMP salvage"/>
    <property type="evidence" value="ECO:0007669"/>
    <property type="project" value="UniProtKB-UniPathway"/>
</dbReference>
<evidence type="ECO:0000256" key="6">
    <source>
        <dbReference type="ARBA" id="ARBA00022833"/>
    </source>
</evidence>
<comment type="catalytic activity">
    <reaction evidence="9">
        <text>AMP + H2O + H(+) = IMP + NH4(+)</text>
        <dbReference type="Rhea" id="RHEA:14777"/>
        <dbReference type="ChEBI" id="CHEBI:15377"/>
        <dbReference type="ChEBI" id="CHEBI:15378"/>
        <dbReference type="ChEBI" id="CHEBI:28938"/>
        <dbReference type="ChEBI" id="CHEBI:58053"/>
        <dbReference type="ChEBI" id="CHEBI:456215"/>
        <dbReference type="EC" id="3.5.4.6"/>
    </reaction>
</comment>
<comment type="cofactor">
    <cofactor evidence="1 9">
        <name>Zn(2+)</name>
        <dbReference type="ChEBI" id="CHEBI:29105"/>
    </cofactor>
</comment>
<evidence type="ECO:0000313" key="10">
    <source>
        <dbReference type="EMBL" id="CAD7195168.1"/>
    </source>
</evidence>
<keyword evidence="7" id="KW-0546">Nucleotide metabolism</keyword>
<dbReference type="PROSITE" id="PS00485">
    <property type="entry name" value="A_DEAMINASE"/>
    <property type="match status" value="1"/>
</dbReference>
<dbReference type="PANTHER" id="PTHR11359">
    <property type="entry name" value="AMP DEAMINASE"/>
    <property type="match status" value="1"/>
</dbReference>
<dbReference type="SUPFAM" id="SSF51556">
    <property type="entry name" value="Metallo-dependent hydrolases"/>
    <property type="match status" value="1"/>
</dbReference>
<dbReference type="Pfam" id="PF19326">
    <property type="entry name" value="AMP_deaminase"/>
    <property type="match status" value="1"/>
</dbReference>
<dbReference type="GO" id="GO:0046872">
    <property type="term" value="F:metal ion binding"/>
    <property type="evidence" value="ECO:0007669"/>
    <property type="project" value="UniProtKB-KW"/>
</dbReference>
<dbReference type="InterPro" id="IPR006650">
    <property type="entry name" value="A/AMP_deam_AS"/>
</dbReference>
<dbReference type="GO" id="GO:0003876">
    <property type="term" value="F:AMP deaminase activity"/>
    <property type="evidence" value="ECO:0007669"/>
    <property type="project" value="UniProtKB-EC"/>
</dbReference>
<dbReference type="InterPro" id="IPR006329">
    <property type="entry name" value="AMPD"/>
</dbReference>
<dbReference type="FunFam" id="3.20.20.140:FF:000035">
    <property type="entry name" value="Probable amp deaminase"/>
    <property type="match status" value="1"/>
</dbReference>
<evidence type="ECO:0000256" key="5">
    <source>
        <dbReference type="ARBA" id="ARBA00022801"/>
    </source>
</evidence>
<comment type="pathway">
    <text evidence="2">Purine metabolism; IMP biosynthesis via salvage pathway; IMP from AMP: step 1/1.</text>
</comment>
<dbReference type="EMBL" id="OA564665">
    <property type="protein sequence ID" value="CAD7195168.1"/>
    <property type="molecule type" value="Genomic_DNA"/>
</dbReference>
<dbReference type="CDD" id="cd01319">
    <property type="entry name" value="AMPD"/>
    <property type="match status" value="1"/>
</dbReference>
<comment type="similarity">
    <text evidence="3 9">Belongs to the metallo-dependent hydrolases superfamily. Adenosine and AMP deaminases family.</text>
</comment>
<organism evidence="10">
    <name type="scientific">Timema douglasi</name>
    <name type="common">Walking stick</name>
    <dbReference type="NCBI Taxonomy" id="61478"/>
    <lineage>
        <taxon>Eukaryota</taxon>
        <taxon>Metazoa</taxon>
        <taxon>Ecdysozoa</taxon>
        <taxon>Arthropoda</taxon>
        <taxon>Hexapoda</taxon>
        <taxon>Insecta</taxon>
        <taxon>Pterygota</taxon>
        <taxon>Neoptera</taxon>
        <taxon>Polyneoptera</taxon>
        <taxon>Phasmatodea</taxon>
        <taxon>Timematodea</taxon>
        <taxon>Timematoidea</taxon>
        <taxon>Timematidae</taxon>
        <taxon>Timema</taxon>
    </lineage>
</organism>
<dbReference type="UniPathway" id="UPA00591">
    <property type="reaction ID" value="UER00663"/>
</dbReference>
<evidence type="ECO:0000256" key="8">
    <source>
        <dbReference type="ARBA" id="ARBA00054146"/>
    </source>
</evidence>
<comment type="function">
    <text evidence="8">AMP deaminase plays a critical role in energy metabolism. Catalyzes the deamination of AMP to IMP and plays an important role in the purine nucleotide cycle.</text>
</comment>
<evidence type="ECO:0000256" key="3">
    <source>
        <dbReference type="ARBA" id="ARBA00006676"/>
    </source>
</evidence>
<gene>
    <name evidence="10" type="ORF">TDIB3V08_LOCUS1570</name>
</gene>
<keyword evidence="4 9" id="KW-0479">Metal-binding</keyword>
<evidence type="ECO:0000256" key="1">
    <source>
        <dbReference type="ARBA" id="ARBA00001947"/>
    </source>
</evidence>
<dbReference type="InterPro" id="IPR032466">
    <property type="entry name" value="Metal_Hydrolase"/>
</dbReference>